<dbReference type="InterPro" id="IPR003607">
    <property type="entry name" value="HD/PDEase_dom"/>
</dbReference>
<evidence type="ECO:0000313" key="4">
    <source>
        <dbReference type="Proteomes" id="UP001157946"/>
    </source>
</evidence>
<dbReference type="CDD" id="cd00077">
    <property type="entry name" value="HDc"/>
    <property type="match status" value="1"/>
</dbReference>
<feature type="domain" description="HD" evidence="2">
    <location>
        <begin position="166"/>
        <end position="284"/>
    </location>
</feature>
<dbReference type="SMART" id="SM00471">
    <property type="entry name" value="HDc"/>
    <property type="match status" value="1"/>
</dbReference>
<dbReference type="PANTHER" id="PTHR37294:SF1">
    <property type="entry name" value="3'-5' EXORIBONUCLEASE YHAM"/>
    <property type="match status" value="1"/>
</dbReference>
<organism evidence="3 4">
    <name type="scientific">Laceyella tengchongensis</name>
    <dbReference type="NCBI Taxonomy" id="574699"/>
    <lineage>
        <taxon>Bacteria</taxon>
        <taxon>Bacillati</taxon>
        <taxon>Bacillota</taxon>
        <taxon>Bacilli</taxon>
        <taxon>Bacillales</taxon>
        <taxon>Thermoactinomycetaceae</taxon>
        <taxon>Laceyella</taxon>
    </lineage>
</organism>
<protein>
    <submittedName>
        <fullName evidence="3">3'-5' exoribonuclease</fullName>
    </submittedName>
</protein>
<gene>
    <name evidence="3" type="ORF">SAMN06265361_102542</name>
</gene>
<dbReference type="PROSITE" id="PS51831">
    <property type="entry name" value="HD"/>
    <property type="match status" value="1"/>
</dbReference>
<dbReference type="EMBL" id="FXTU01000002">
    <property type="protein sequence ID" value="SMP14146.1"/>
    <property type="molecule type" value="Genomic_DNA"/>
</dbReference>
<evidence type="ECO:0000313" key="3">
    <source>
        <dbReference type="EMBL" id="SMP14146.1"/>
    </source>
</evidence>
<dbReference type="InterPro" id="IPR006674">
    <property type="entry name" value="HD_domain"/>
</dbReference>
<dbReference type="InterPro" id="IPR050798">
    <property type="entry name" value="YhaM_exoribonuc/phosphodiest"/>
</dbReference>
<keyword evidence="4" id="KW-1185">Reference proteome</keyword>
<dbReference type="SUPFAM" id="SSF109604">
    <property type="entry name" value="HD-domain/PDEase-like"/>
    <property type="match status" value="1"/>
</dbReference>
<dbReference type="Pfam" id="PF01966">
    <property type="entry name" value="HD"/>
    <property type="match status" value="1"/>
</dbReference>
<sequence>MTFKHGDSVNQPFFVKAVQVRTYKNSEQRKYVELVMFAQSGESFPGRIWDWQEKIKTYEREIQQGDVIHITGEASEYQKQIQIRVDHLEWRDEDKATWVDQLLPRPKQSADRLKQRLHGMVSTMEHPILRALAEAVLSDREISERLYSYPAAKTNHHATLHGLLHHIVSMMECANKVQQQYPFLNRDLLLAGVLYHDLGKIGELTHLRDGGDYTLEGKLHGHIHFSATLLQRFGQQQGVVKTEAFKLLQHMVLSHHGKLEWGSPVTPKIPEAVVLHMIDKLDAMMFCMFSEMQSLQPGEWVKRTKSLENDMLKHSLLNETEDYFN</sequence>
<evidence type="ECO:0000259" key="2">
    <source>
        <dbReference type="PROSITE" id="PS51831"/>
    </source>
</evidence>
<dbReference type="Proteomes" id="UP001157946">
    <property type="component" value="Unassembled WGS sequence"/>
</dbReference>
<dbReference type="RefSeq" id="WP_284724119.1">
    <property type="nucleotide sequence ID" value="NZ_FXTU01000002.1"/>
</dbReference>
<dbReference type="GO" id="GO:0016787">
    <property type="term" value="F:hydrolase activity"/>
    <property type="evidence" value="ECO:0007669"/>
    <property type="project" value="UniProtKB-KW"/>
</dbReference>
<dbReference type="AlphaFoldDB" id="A0AA45WMF3"/>
<dbReference type="GO" id="GO:0031125">
    <property type="term" value="P:rRNA 3'-end processing"/>
    <property type="evidence" value="ECO:0007669"/>
    <property type="project" value="TreeGrafter"/>
</dbReference>
<dbReference type="PANTHER" id="PTHR37294">
    <property type="entry name" value="3'-5' EXORIBONUCLEASE YHAM"/>
    <property type="match status" value="1"/>
</dbReference>
<name>A0AA45WMF3_9BACL</name>
<keyword evidence="1" id="KW-0378">Hydrolase</keyword>
<reference evidence="3" key="1">
    <citation type="submission" date="2017-05" db="EMBL/GenBank/DDBJ databases">
        <authorList>
            <person name="Varghese N."/>
            <person name="Submissions S."/>
        </authorList>
    </citation>
    <scope>NUCLEOTIDE SEQUENCE</scope>
    <source>
        <strain evidence="3">DSM 45262</strain>
    </source>
</reference>
<comment type="caution">
    <text evidence="3">The sequence shown here is derived from an EMBL/GenBank/DDBJ whole genome shotgun (WGS) entry which is preliminary data.</text>
</comment>
<evidence type="ECO:0000256" key="1">
    <source>
        <dbReference type="ARBA" id="ARBA00022801"/>
    </source>
</evidence>
<dbReference type="Gene3D" id="1.10.3210.10">
    <property type="entry name" value="Hypothetical protein af1432"/>
    <property type="match status" value="1"/>
</dbReference>
<proteinExistence type="predicted"/>
<accession>A0AA45WMF3</accession>